<name>A0A6L2L829_TANCI</name>
<reference evidence="1" key="1">
    <citation type="journal article" date="2019" name="Sci. Rep.">
        <title>Draft genome of Tanacetum cinerariifolium, the natural source of mosquito coil.</title>
        <authorList>
            <person name="Yamashiro T."/>
            <person name="Shiraishi A."/>
            <person name="Satake H."/>
            <person name="Nakayama K."/>
        </authorList>
    </citation>
    <scope>NUCLEOTIDE SEQUENCE</scope>
</reference>
<dbReference type="EMBL" id="BKCJ010003665">
    <property type="protein sequence ID" value="GEU56455.1"/>
    <property type="molecule type" value="Genomic_DNA"/>
</dbReference>
<comment type="caution">
    <text evidence="1">The sequence shown here is derived from an EMBL/GenBank/DDBJ whole genome shotgun (WGS) entry which is preliminary data.</text>
</comment>
<dbReference type="AlphaFoldDB" id="A0A6L2L829"/>
<sequence>MARWEWVEFPIRTFVEARLLCSINEMDGQKEVVDDDVELSEDESTHSYSIIHECAVSKPTVFKAIGGNGQVGYLGNSLTGQYVANRTFYYNGRKSFFTSARVKFLFKTQEVAVMNIITKFRFLENRRSDLGTSLKCIWKSVCLAMKEIRADIIEEEALA</sequence>
<accession>A0A6L2L829</accession>
<evidence type="ECO:0000313" key="1">
    <source>
        <dbReference type="EMBL" id="GEU56455.1"/>
    </source>
</evidence>
<gene>
    <name evidence="1" type="ORF">Tci_028433</name>
</gene>
<proteinExistence type="predicted"/>
<protein>
    <submittedName>
        <fullName evidence="1">Uncharacterized protein</fullName>
    </submittedName>
</protein>
<organism evidence="1">
    <name type="scientific">Tanacetum cinerariifolium</name>
    <name type="common">Dalmatian daisy</name>
    <name type="synonym">Chrysanthemum cinerariifolium</name>
    <dbReference type="NCBI Taxonomy" id="118510"/>
    <lineage>
        <taxon>Eukaryota</taxon>
        <taxon>Viridiplantae</taxon>
        <taxon>Streptophyta</taxon>
        <taxon>Embryophyta</taxon>
        <taxon>Tracheophyta</taxon>
        <taxon>Spermatophyta</taxon>
        <taxon>Magnoliopsida</taxon>
        <taxon>eudicotyledons</taxon>
        <taxon>Gunneridae</taxon>
        <taxon>Pentapetalae</taxon>
        <taxon>asterids</taxon>
        <taxon>campanulids</taxon>
        <taxon>Asterales</taxon>
        <taxon>Asteraceae</taxon>
        <taxon>Asteroideae</taxon>
        <taxon>Anthemideae</taxon>
        <taxon>Anthemidinae</taxon>
        <taxon>Tanacetum</taxon>
    </lineage>
</organism>